<feature type="domain" description="Cupin type-2" evidence="2">
    <location>
        <begin position="38"/>
        <end position="105"/>
    </location>
</feature>
<dbReference type="Pfam" id="PF07883">
    <property type="entry name" value="Cupin_2"/>
    <property type="match status" value="1"/>
</dbReference>
<dbReference type="GO" id="GO:0016853">
    <property type="term" value="F:isomerase activity"/>
    <property type="evidence" value="ECO:0007669"/>
    <property type="project" value="UniProtKB-KW"/>
</dbReference>
<keyword evidence="1" id="KW-0479">Metal-binding</keyword>
<dbReference type="GeneID" id="78454408"/>
<dbReference type="PANTHER" id="PTHR35848:SF6">
    <property type="entry name" value="CUPIN TYPE-2 DOMAIN-CONTAINING PROTEIN"/>
    <property type="match status" value="1"/>
</dbReference>
<gene>
    <name evidence="3" type="ORF">NCTC12112_03144</name>
</gene>
<evidence type="ECO:0000313" key="4">
    <source>
        <dbReference type="Proteomes" id="UP000249008"/>
    </source>
</evidence>
<dbReference type="InterPro" id="IPR013096">
    <property type="entry name" value="Cupin_2"/>
</dbReference>
<evidence type="ECO:0000256" key="1">
    <source>
        <dbReference type="ARBA" id="ARBA00022723"/>
    </source>
</evidence>
<keyword evidence="3" id="KW-0413">Isomerase</keyword>
<dbReference type="SUPFAM" id="SSF51182">
    <property type="entry name" value="RmlC-like cupins"/>
    <property type="match status" value="1"/>
</dbReference>
<dbReference type="PANTHER" id="PTHR35848">
    <property type="entry name" value="OXALATE-BINDING PROTEIN"/>
    <property type="match status" value="1"/>
</dbReference>
<accession>A0AAX2JH45</accession>
<dbReference type="RefSeq" id="WP_005978591.1">
    <property type="nucleotide sequence ID" value="NZ_BAABXY010000001.1"/>
</dbReference>
<evidence type="ECO:0000313" key="3">
    <source>
        <dbReference type="EMBL" id="SQJ15853.1"/>
    </source>
</evidence>
<protein>
    <submittedName>
        <fullName evidence="3">Glucose-6-phosphate isomerase</fullName>
    </submittedName>
</protein>
<proteinExistence type="predicted"/>
<sequence>MLIKFDEMEITMLEKFYGGEKSVEARMFVDERNRIMYSKLEPGASIGYHKHENGSEMIYILQGKGKALYDDREEELYAGGCHYCPKGHSHSVINNSDEDLIFFAVVPQQ</sequence>
<dbReference type="Proteomes" id="UP000249008">
    <property type="component" value="Chromosome 1"/>
</dbReference>
<dbReference type="InterPro" id="IPR011051">
    <property type="entry name" value="RmlC_Cupin_sf"/>
</dbReference>
<organism evidence="3 4">
    <name type="scientific">Fusobacterium ulcerans</name>
    <dbReference type="NCBI Taxonomy" id="861"/>
    <lineage>
        <taxon>Bacteria</taxon>
        <taxon>Fusobacteriati</taxon>
        <taxon>Fusobacteriota</taxon>
        <taxon>Fusobacteriia</taxon>
        <taxon>Fusobacteriales</taxon>
        <taxon>Fusobacteriaceae</taxon>
        <taxon>Fusobacterium</taxon>
    </lineage>
</organism>
<name>A0AAX2JH45_9FUSO</name>
<dbReference type="GO" id="GO:0046872">
    <property type="term" value="F:metal ion binding"/>
    <property type="evidence" value="ECO:0007669"/>
    <property type="project" value="UniProtKB-KW"/>
</dbReference>
<dbReference type="AlphaFoldDB" id="A0AAX2JH45"/>
<dbReference type="EMBL" id="LS483487">
    <property type="protein sequence ID" value="SQJ15853.1"/>
    <property type="molecule type" value="Genomic_DNA"/>
</dbReference>
<dbReference type="Gene3D" id="2.60.120.10">
    <property type="entry name" value="Jelly Rolls"/>
    <property type="match status" value="1"/>
</dbReference>
<evidence type="ECO:0000259" key="2">
    <source>
        <dbReference type="Pfam" id="PF07883"/>
    </source>
</evidence>
<reference evidence="3 4" key="1">
    <citation type="submission" date="2018-06" db="EMBL/GenBank/DDBJ databases">
        <authorList>
            <consortium name="Pathogen Informatics"/>
            <person name="Doyle S."/>
        </authorList>
    </citation>
    <scope>NUCLEOTIDE SEQUENCE [LARGE SCALE GENOMIC DNA]</scope>
    <source>
        <strain evidence="3 4">NCTC12112</strain>
    </source>
</reference>
<dbReference type="InterPro" id="IPR014710">
    <property type="entry name" value="RmlC-like_jellyroll"/>
</dbReference>
<dbReference type="KEGG" id="ful:C4N20_06275"/>
<dbReference type="InterPro" id="IPR051610">
    <property type="entry name" value="GPI/OXD"/>
</dbReference>